<dbReference type="Proteomes" id="UP000265765">
    <property type="component" value="Chromosome"/>
</dbReference>
<dbReference type="RefSeq" id="WP_120051738.1">
    <property type="nucleotide sequence ID" value="NZ_CP032427.1"/>
</dbReference>
<name>A0AAI8PPJ8_9ACTN</name>
<feature type="domain" description="DUF7660" evidence="1">
    <location>
        <begin position="10"/>
        <end position="82"/>
    </location>
</feature>
<proteinExistence type="predicted"/>
<gene>
    <name evidence="2" type="ORF">DWG14_04428</name>
</gene>
<evidence type="ECO:0000259" key="1">
    <source>
        <dbReference type="Pfam" id="PF24693"/>
    </source>
</evidence>
<protein>
    <recommendedName>
        <fullName evidence="1">DUF7660 domain-containing protein</fullName>
    </recommendedName>
</protein>
<organism evidence="2 3">
    <name type="scientific">Streptomyces griseorubiginosus</name>
    <dbReference type="NCBI Taxonomy" id="67304"/>
    <lineage>
        <taxon>Bacteria</taxon>
        <taxon>Bacillati</taxon>
        <taxon>Actinomycetota</taxon>
        <taxon>Actinomycetes</taxon>
        <taxon>Kitasatosporales</taxon>
        <taxon>Streptomycetaceae</taxon>
        <taxon>Streptomyces</taxon>
    </lineage>
</organism>
<dbReference type="Pfam" id="PF24693">
    <property type="entry name" value="DUF7660"/>
    <property type="match status" value="1"/>
</dbReference>
<dbReference type="AlphaFoldDB" id="A0AAI8PPJ8"/>
<accession>A0AAI8PPJ8</accession>
<dbReference type="KEGG" id="sge:DWG14_04428"/>
<evidence type="ECO:0000313" key="2">
    <source>
        <dbReference type="EMBL" id="AYC40177.1"/>
    </source>
</evidence>
<evidence type="ECO:0000313" key="3">
    <source>
        <dbReference type="Proteomes" id="UP000265765"/>
    </source>
</evidence>
<dbReference type="GeneID" id="91283313"/>
<dbReference type="InterPro" id="IPR056077">
    <property type="entry name" value="DUF7660"/>
</dbReference>
<dbReference type="EMBL" id="CP032427">
    <property type="protein sequence ID" value="AYC40177.1"/>
    <property type="molecule type" value="Genomic_DNA"/>
</dbReference>
<sequence length="82" mass="9229">MTASPEQVNSREDLASFVRSLHHSHAEEGDSWENPDLARFLEALAAWIDDSDGWFRNAGRESPVNCNWSFFAQALQAATAYE</sequence>
<reference evidence="2 3" key="1">
    <citation type="submission" date="2018-09" db="EMBL/GenBank/DDBJ databases">
        <title>Production of Trimethoprim by Streptomyces sp. 3E-1.</title>
        <authorList>
            <person name="Kang H.J."/>
            <person name="Kim S.B."/>
        </authorList>
    </citation>
    <scope>NUCLEOTIDE SEQUENCE [LARGE SCALE GENOMIC DNA]</scope>
    <source>
        <strain evidence="2 3">3E-1</strain>
    </source>
</reference>